<accession>A0A7W7ESJ3</accession>
<dbReference type="Gene3D" id="3.40.50.2000">
    <property type="entry name" value="Glycogen Phosphorylase B"/>
    <property type="match status" value="2"/>
</dbReference>
<keyword evidence="2" id="KW-0808">Transferase</keyword>
<evidence type="ECO:0000313" key="3">
    <source>
        <dbReference type="Proteomes" id="UP000538566"/>
    </source>
</evidence>
<evidence type="ECO:0000259" key="1">
    <source>
        <dbReference type="Pfam" id="PF13439"/>
    </source>
</evidence>
<evidence type="ECO:0000313" key="2">
    <source>
        <dbReference type="EMBL" id="MBB4612363.1"/>
    </source>
</evidence>
<dbReference type="Pfam" id="PF13439">
    <property type="entry name" value="Glyco_transf_4"/>
    <property type="match status" value="1"/>
</dbReference>
<protein>
    <submittedName>
        <fullName evidence="2">Glycosyltransferase involved in cell wall biosynthesis</fullName>
    </submittedName>
</protein>
<dbReference type="EMBL" id="JACHOA010000001">
    <property type="protein sequence ID" value="MBB4612363.1"/>
    <property type="molecule type" value="Genomic_DNA"/>
</dbReference>
<dbReference type="OrthoDB" id="5490290at2"/>
<keyword evidence="3" id="KW-1185">Reference proteome</keyword>
<sequence length="397" mass="44227">MSEANSPFPTDLSTLRVALFSGNYNYVRDGANQALNRLVGYLLRQGADVRIYAPKVENPAFPATGTLVGIPSFAIPGRPEYRFPLSLSPRVRRDLAAFDPHVVHVSSPDVVAHRAVSWARHRRLPILASVHTRFETYFRYYNMAWAEPAVEALMRRFYRRCDALVAPSESMAQVLRDQRMNYDIDIWSRGVDREIFHPGARSLEWRRELGIADDDVVIGFLGRLVMEKGLDVFSDSIDQLVRRGVKHRVLVVGEGPAREWFAARLPDAAFAGFQGGHDLGRAVASMDVLFNPSVTETFGNVTLEAMACRVPVVAAAATGSQSLVDDNVSGRLITPGAVRQFAEALRCYAEDAALRARHGAAGEERSLEFSWDRINQAVADTYLRLVRQKAKAQDAKR</sequence>
<dbReference type="GO" id="GO:0016757">
    <property type="term" value="F:glycosyltransferase activity"/>
    <property type="evidence" value="ECO:0007669"/>
    <property type="project" value="UniProtKB-ARBA"/>
</dbReference>
<dbReference type="PANTHER" id="PTHR45947">
    <property type="entry name" value="SULFOQUINOVOSYL TRANSFERASE SQD2"/>
    <property type="match status" value="1"/>
</dbReference>
<comment type="caution">
    <text evidence="2">The sequence shown here is derived from an EMBL/GenBank/DDBJ whole genome shotgun (WGS) entry which is preliminary data.</text>
</comment>
<feature type="domain" description="Glycosyltransferase subfamily 4-like N-terminal" evidence="1">
    <location>
        <begin position="29"/>
        <end position="194"/>
    </location>
</feature>
<proteinExistence type="predicted"/>
<gene>
    <name evidence="2" type="ORF">GGR37_000609</name>
</gene>
<dbReference type="SUPFAM" id="SSF53756">
    <property type="entry name" value="UDP-Glycosyltransferase/glycogen phosphorylase"/>
    <property type="match status" value="1"/>
</dbReference>
<dbReference type="CDD" id="cd03814">
    <property type="entry name" value="GT4-like"/>
    <property type="match status" value="1"/>
</dbReference>
<dbReference type="RefSeq" id="WP_144903076.1">
    <property type="nucleotide sequence ID" value="NZ_JACHOA010000001.1"/>
</dbReference>
<dbReference type="AlphaFoldDB" id="A0A7W7ESJ3"/>
<dbReference type="InterPro" id="IPR028098">
    <property type="entry name" value="Glyco_trans_4-like_N"/>
</dbReference>
<dbReference type="InterPro" id="IPR050194">
    <property type="entry name" value="Glycosyltransferase_grp1"/>
</dbReference>
<name>A0A7W7ESJ3_9SPHN</name>
<dbReference type="Proteomes" id="UP000538566">
    <property type="component" value="Unassembled WGS sequence"/>
</dbReference>
<reference evidence="2 3" key="1">
    <citation type="submission" date="2020-08" db="EMBL/GenBank/DDBJ databases">
        <title>Genomic Encyclopedia of Type Strains, Phase IV (KMG-IV): sequencing the most valuable type-strain genomes for metagenomic binning, comparative biology and taxonomic classification.</title>
        <authorList>
            <person name="Goeker M."/>
        </authorList>
    </citation>
    <scope>NUCLEOTIDE SEQUENCE [LARGE SCALE GENOMIC DNA]</scope>
    <source>
        <strain evidence="2 3">DSM 17507</strain>
    </source>
</reference>
<dbReference type="Pfam" id="PF13692">
    <property type="entry name" value="Glyco_trans_1_4"/>
    <property type="match status" value="1"/>
</dbReference>
<organism evidence="2 3">
    <name type="scientific">Novosphingobium taihuense</name>
    <dbReference type="NCBI Taxonomy" id="260085"/>
    <lineage>
        <taxon>Bacteria</taxon>
        <taxon>Pseudomonadati</taxon>
        <taxon>Pseudomonadota</taxon>
        <taxon>Alphaproteobacteria</taxon>
        <taxon>Sphingomonadales</taxon>
        <taxon>Sphingomonadaceae</taxon>
        <taxon>Novosphingobium</taxon>
    </lineage>
</organism>
<dbReference type="PANTHER" id="PTHR45947:SF3">
    <property type="entry name" value="SULFOQUINOVOSYL TRANSFERASE SQD2"/>
    <property type="match status" value="1"/>
</dbReference>